<organism evidence="1 2">
    <name type="scientific">Helicobacter zhangjianzhongii</name>
    <dbReference type="NCBI Taxonomy" id="2974574"/>
    <lineage>
        <taxon>Bacteria</taxon>
        <taxon>Pseudomonadati</taxon>
        <taxon>Campylobacterota</taxon>
        <taxon>Epsilonproteobacteria</taxon>
        <taxon>Campylobacterales</taxon>
        <taxon>Helicobacteraceae</taxon>
        <taxon>Helicobacter</taxon>
    </lineage>
</organism>
<dbReference type="Proteomes" id="UP001173802">
    <property type="component" value="Unassembled WGS sequence"/>
</dbReference>
<evidence type="ECO:0000313" key="1">
    <source>
        <dbReference type="EMBL" id="MDL0082897.1"/>
    </source>
</evidence>
<accession>A0ACC6FVP8</accession>
<protein>
    <submittedName>
        <fullName evidence="1">Uncharacterized protein</fullName>
    </submittedName>
</protein>
<sequence length="40" mass="4543">MLLICIGLLLNSHRNFRENPQGSMGFLDSSKDKLARIPTR</sequence>
<comment type="caution">
    <text evidence="1">The sequence shown here is derived from an EMBL/GenBank/DDBJ whole genome shotgun (WGS) entry which is preliminary data.</text>
</comment>
<gene>
    <name evidence="1" type="ORF">NYG90_09505</name>
</gene>
<proteinExistence type="predicted"/>
<name>A0ACC6FVP8_9HELI</name>
<keyword evidence="2" id="KW-1185">Reference proteome</keyword>
<reference evidence="1 2" key="1">
    <citation type="journal article" date="2023" name="Microorganisms">
        <title>Isolation and Genomic Characteristics of Cat-Borne Campylobacter felis sp. nov. and Sheep-Borne Campylobacter ovis sp. nov.</title>
        <authorList>
            <person name="Wang H."/>
            <person name="Li Y."/>
            <person name="Gu Y."/>
            <person name="Zhou G."/>
            <person name="Chen X."/>
            <person name="Zhang X."/>
            <person name="Shao Z."/>
            <person name="Zhang J."/>
            <person name="Zhang M."/>
        </authorList>
    </citation>
    <scope>NUCLEOTIDE SEQUENCE [LARGE SCALE GENOMIC DNA]</scope>
    <source>
        <strain evidence="1 2">XJK30-2</strain>
    </source>
</reference>
<dbReference type="EMBL" id="JANURN010000010">
    <property type="protein sequence ID" value="MDL0082897.1"/>
    <property type="molecule type" value="Genomic_DNA"/>
</dbReference>
<evidence type="ECO:0000313" key="2">
    <source>
        <dbReference type="Proteomes" id="UP001173802"/>
    </source>
</evidence>